<gene>
    <name evidence="4" type="ORF">P4G45_13970</name>
    <name evidence="5" type="ORF">P8936_14385</name>
</gene>
<protein>
    <submittedName>
        <fullName evidence="5">OmpA family protein</fullName>
    </submittedName>
</protein>
<dbReference type="KEGG" id="epl:P4G45_13970"/>
<dbReference type="EMBL" id="CP121194">
    <property type="protein sequence ID" value="XBH09583.1"/>
    <property type="molecule type" value="Genomic_DNA"/>
</dbReference>
<feature type="compositionally biased region" description="Low complexity" evidence="1">
    <location>
        <begin position="35"/>
        <end position="51"/>
    </location>
</feature>
<evidence type="ECO:0000256" key="2">
    <source>
        <dbReference type="SAM" id="SignalP"/>
    </source>
</evidence>
<dbReference type="AlphaFoldDB" id="A0AAU7D695"/>
<evidence type="ECO:0000313" key="5">
    <source>
        <dbReference type="EMBL" id="XBH12870.1"/>
    </source>
</evidence>
<proteinExistence type="predicted"/>
<dbReference type="EMBL" id="CP121195">
    <property type="protein sequence ID" value="XBH12870.1"/>
    <property type="molecule type" value="Genomic_DNA"/>
</dbReference>
<dbReference type="InterPro" id="IPR006665">
    <property type="entry name" value="OmpA-like"/>
</dbReference>
<dbReference type="SUPFAM" id="SSF103088">
    <property type="entry name" value="OmpA-like"/>
    <property type="match status" value="1"/>
</dbReference>
<dbReference type="Pfam" id="PF00691">
    <property type="entry name" value="OmpA"/>
    <property type="match status" value="1"/>
</dbReference>
<sequence>MMKSGSTFGLSVLILGGAMGITALAQSNEPPVVQTSTTNAATTNSAATSSTMNPADGTTYATGKPLTMESKEGFWGHVNPFARKKWVKRQLDPIKDRDNELDQLQAKNANDIRDVDSRSQAGIHRAMEAANTADQHAQAAASTANSAQTLAGTASNRTDALNTTVGNLDQYSEVTSASIPFAKGRTALGPKGKADLDDLATKLAGEKGYIVEVEGYSRGGVQPSQAMADSVVRYLVEEHQVPIYRIYRTGMGKNTAKSQGEDKALTNGVRVALMHNSLATMNNSASNAVPASPQTPQATSGVSAPPEQ</sequence>
<dbReference type="RefSeq" id="WP_348267092.1">
    <property type="nucleotide sequence ID" value="NZ_CP121194.1"/>
</dbReference>
<feature type="domain" description="OmpA-like" evidence="3">
    <location>
        <begin position="181"/>
        <end position="259"/>
    </location>
</feature>
<feature type="compositionally biased region" description="Polar residues" evidence="1">
    <location>
        <begin position="282"/>
        <end position="302"/>
    </location>
</feature>
<dbReference type="InterPro" id="IPR036737">
    <property type="entry name" value="OmpA-like_sf"/>
</dbReference>
<accession>A0AAU7CX88</accession>
<evidence type="ECO:0000313" key="4">
    <source>
        <dbReference type="EMBL" id="XBH09583.1"/>
    </source>
</evidence>
<evidence type="ECO:0000259" key="3">
    <source>
        <dbReference type="Pfam" id="PF00691"/>
    </source>
</evidence>
<accession>A0AAU7D695</accession>
<feature type="region of interest" description="Disordered" evidence="1">
    <location>
        <begin position="282"/>
        <end position="308"/>
    </location>
</feature>
<dbReference type="Gene3D" id="3.30.1330.60">
    <property type="entry name" value="OmpA-like domain"/>
    <property type="match status" value="1"/>
</dbReference>
<name>A0AAU7D695_9BACT</name>
<feature type="signal peptide" evidence="2">
    <location>
        <begin position="1"/>
        <end position="25"/>
    </location>
</feature>
<organism evidence="5">
    <name type="scientific">Edaphobacter paludis</name>
    <dbReference type="NCBI Taxonomy" id="3035702"/>
    <lineage>
        <taxon>Bacteria</taxon>
        <taxon>Pseudomonadati</taxon>
        <taxon>Acidobacteriota</taxon>
        <taxon>Terriglobia</taxon>
        <taxon>Terriglobales</taxon>
        <taxon>Acidobacteriaceae</taxon>
        <taxon>Edaphobacter</taxon>
    </lineage>
</organism>
<feature type="region of interest" description="Disordered" evidence="1">
    <location>
        <begin position="29"/>
        <end position="56"/>
    </location>
</feature>
<reference evidence="5" key="1">
    <citation type="submission" date="2023-03" db="EMBL/GenBank/DDBJ databases">
        <title>Edaphobacter sp.</title>
        <authorList>
            <person name="Huber K.J."/>
            <person name="Papendorf J."/>
            <person name="Pilke C."/>
            <person name="Bunk B."/>
            <person name="Sproeer C."/>
            <person name="Pester M."/>
        </authorList>
    </citation>
    <scope>NUCLEOTIDE SEQUENCE</scope>
    <source>
        <strain evidence="4">DSM 109919</strain>
        <strain evidence="5">DSM 109920</strain>
    </source>
</reference>
<feature type="chain" id="PRO_5043288556" evidence="2">
    <location>
        <begin position="26"/>
        <end position="308"/>
    </location>
</feature>
<keyword evidence="2" id="KW-0732">Signal</keyword>
<evidence type="ECO:0000256" key="1">
    <source>
        <dbReference type="SAM" id="MobiDB-lite"/>
    </source>
</evidence>